<evidence type="ECO:0000256" key="2">
    <source>
        <dbReference type="ARBA" id="ARBA00007533"/>
    </source>
</evidence>
<feature type="binding site" evidence="11">
    <location>
        <begin position="198"/>
        <end position="203"/>
    </location>
    <ligand>
        <name>CTP</name>
        <dbReference type="ChEBI" id="CHEBI:37563"/>
        <note>allosteric inhibitor</note>
    </ligand>
</feature>
<evidence type="ECO:0000256" key="6">
    <source>
        <dbReference type="ARBA" id="ARBA00022840"/>
    </source>
</evidence>
<dbReference type="PROSITE" id="PS51273">
    <property type="entry name" value="GATASE_TYPE_1"/>
    <property type="match status" value="1"/>
</dbReference>
<feature type="binding site" evidence="11">
    <location>
        <position position="473"/>
    </location>
    <ligand>
        <name>L-glutamine</name>
        <dbReference type="ChEBI" id="CHEBI:58359"/>
    </ligand>
</feature>
<evidence type="ECO:0000259" key="12">
    <source>
        <dbReference type="Pfam" id="PF00117"/>
    </source>
</evidence>
<feature type="binding site" evidence="11">
    <location>
        <position position="234"/>
    </location>
    <ligand>
        <name>CTP</name>
        <dbReference type="ChEBI" id="CHEBI:37563"/>
        <note>allosteric inhibitor</note>
    </ligand>
</feature>
<dbReference type="RefSeq" id="WP_066381186.1">
    <property type="nucleotide sequence ID" value="NZ_LTAZ01000004.1"/>
</dbReference>
<dbReference type="InterPro" id="IPR029062">
    <property type="entry name" value="Class_I_gatase-like"/>
</dbReference>
<dbReference type="SUPFAM" id="SSF52540">
    <property type="entry name" value="P-loop containing nucleoside triphosphate hydrolases"/>
    <property type="match status" value="1"/>
</dbReference>
<dbReference type="GO" id="GO:0042802">
    <property type="term" value="F:identical protein binding"/>
    <property type="evidence" value="ECO:0007669"/>
    <property type="project" value="TreeGrafter"/>
</dbReference>
<name>A0A151AFL4_9EURY</name>
<dbReference type="GO" id="GO:0046872">
    <property type="term" value="F:metal ion binding"/>
    <property type="evidence" value="ECO:0007669"/>
    <property type="project" value="UniProtKB-KW"/>
</dbReference>
<feature type="binding site" evidence="11">
    <location>
        <position position="26"/>
    </location>
    <ligand>
        <name>CTP</name>
        <dbReference type="ChEBI" id="CHEBI:37563"/>
        <note>allosteric inhibitor</note>
    </ligand>
</feature>
<proteinExistence type="inferred from homology"/>
<keyword evidence="9 11" id="KW-0665">Pyrimidine biosynthesis</keyword>
<feature type="domain" description="CTP synthase N-terminal" evidence="13">
    <location>
        <begin position="16"/>
        <end position="277"/>
    </location>
</feature>
<dbReference type="PATRIC" id="fig|1008153.3.peg.1577"/>
<feature type="binding site" evidence="11">
    <location>
        <position position="252"/>
    </location>
    <ligand>
        <name>ATP</name>
        <dbReference type="ChEBI" id="CHEBI:30616"/>
    </ligand>
</feature>
<keyword evidence="6 11" id="KW-0067">ATP-binding</keyword>
<dbReference type="InterPro" id="IPR004468">
    <property type="entry name" value="CTP_synthase"/>
</dbReference>
<comment type="catalytic activity">
    <reaction evidence="11">
        <text>UTP + NH4(+) + ATP = CTP + ADP + phosphate + 2 H(+)</text>
        <dbReference type="Rhea" id="RHEA:16597"/>
        <dbReference type="ChEBI" id="CHEBI:15378"/>
        <dbReference type="ChEBI" id="CHEBI:28938"/>
        <dbReference type="ChEBI" id="CHEBI:30616"/>
        <dbReference type="ChEBI" id="CHEBI:37563"/>
        <dbReference type="ChEBI" id="CHEBI:43474"/>
        <dbReference type="ChEBI" id="CHEBI:46398"/>
        <dbReference type="ChEBI" id="CHEBI:456216"/>
    </reaction>
</comment>
<evidence type="ECO:0000256" key="10">
    <source>
        <dbReference type="ARBA" id="ARBA00047781"/>
    </source>
</evidence>
<protein>
    <recommendedName>
        <fullName evidence="11">CTP synthase</fullName>
        <ecNumber evidence="11">6.3.4.2</ecNumber>
    </recommendedName>
    <alternativeName>
        <fullName evidence="11">Cytidine 5'-triphosphate synthase</fullName>
    </alternativeName>
    <alternativeName>
        <fullName evidence="11">Cytidine triphosphate synthetase</fullName>
        <shortName evidence="11">CTP synthetase</shortName>
        <shortName evidence="11">CTPS</shortName>
    </alternativeName>
    <alternativeName>
        <fullName evidence="11">UTP--ammonia ligase</fullName>
    </alternativeName>
</protein>
<keyword evidence="7 11" id="KW-0460">Magnesium</keyword>
<dbReference type="NCBIfam" id="NF003792">
    <property type="entry name" value="PRK05380.1"/>
    <property type="match status" value="1"/>
</dbReference>
<dbReference type="GO" id="GO:0003883">
    <property type="term" value="F:CTP synthase activity"/>
    <property type="evidence" value="ECO:0007669"/>
    <property type="project" value="UniProtKB-UniRule"/>
</dbReference>
<evidence type="ECO:0000259" key="13">
    <source>
        <dbReference type="Pfam" id="PF06418"/>
    </source>
</evidence>
<keyword evidence="5 11" id="KW-0547">Nucleotide-binding</keyword>
<feature type="binding site" evidence="11">
    <location>
        <position position="234"/>
    </location>
    <ligand>
        <name>UTP</name>
        <dbReference type="ChEBI" id="CHEBI:46398"/>
    </ligand>
</feature>
<feature type="binding site" evidence="11">
    <location>
        <begin position="392"/>
        <end position="395"/>
    </location>
    <ligand>
        <name>L-glutamine</name>
        <dbReference type="ChEBI" id="CHEBI:58359"/>
    </ligand>
</feature>
<dbReference type="Pfam" id="PF00117">
    <property type="entry name" value="GATase"/>
    <property type="match status" value="1"/>
</dbReference>
<accession>A0A151AFL4</accession>
<gene>
    <name evidence="11 14" type="primary">pyrG</name>
    <name evidence="14" type="ORF">HAPAU_15570</name>
</gene>
<comment type="activity regulation">
    <text evidence="11">Allosterically activated by GTP, when glutamine is the substrate; GTP has no effect on the reaction when ammonia is the substrate. The allosteric effector GTP functions by stabilizing the protein conformation that binds the tetrahedral intermediate(s) formed during glutamine hydrolysis. Inhibited by the product CTP, via allosteric rather than competitive inhibition.</text>
</comment>
<dbReference type="InterPro" id="IPR017926">
    <property type="entry name" value="GATASE"/>
</dbReference>
<dbReference type="GO" id="GO:0044210">
    <property type="term" value="P:'de novo' CTP biosynthetic process"/>
    <property type="evidence" value="ECO:0007669"/>
    <property type="project" value="UniProtKB-UniRule"/>
</dbReference>
<dbReference type="InterPro" id="IPR033828">
    <property type="entry name" value="GATase1_CTP_Synthase"/>
</dbReference>
<feature type="binding site" evidence="11">
    <location>
        <begin position="27"/>
        <end position="32"/>
    </location>
    <ligand>
        <name>ATP</name>
        <dbReference type="ChEBI" id="CHEBI:30616"/>
    </ligand>
</feature>
<dbReference type="GO" id="GO:0005524">
    <property type="term" value="F:ATP binding"/>
    <property type="evidence" value="ECO:0007669"/>
    <property type="project" value="UniProtKB-KW"/>
</dbReference>
<sequence>MPTEPESEYDPSLGRKFIFVTGGVMSGLGKGITAASTGRLLKNAGFSVTAVKIDPYLNVDAGTMNPYQHGEVYVLKDGGEVDLDLGNYERFLDIDMTFDHNVTTGKTYQHVIEKERAGDYLGKTVQIIPHITDDIKRRIREAAEGTDVCLIEVGGTVGDIEGMPYLEALRQFAHEEDDEGILFAHVTLVPYSKNGEQKTKPTQHSVKELRSIGLQPDIVVGRCDDRLEPETKEKIALFGDVPTEAVFSNPDVEDIYEVPLMVEEEGLDEYVMERLGLTGEALPEGERENEWRELVTQEADQEVDVALVGKYALEDAYLSIHEALKHAGLERNVEVNIQWVDSDEMAAAHQERLEDADGIVVPGGFGSRGTRGKIEAVRYARENDVPFLGLCLGFQMAVVDYARHVCGLEGAHSAEIDPDARHPVIDILPEQYEVEDMGGTMRLGAHDTDIESGTLASEVYGGASACTERHRHRYEVNPEYIERLESEGLTFSGRAGNRMEILELDSHPYFLGTQFHPEFRSRPGRASPPFIGLVDAVLERTSQEVEV</sequence>
<dbReference type="GO" id="GO:0004359">
    <property type="term" value="F:glutaminase activity"/>
    <property type="evidence" value="ECO:0007669"/>
    <property type="project" value="RHEA"/>
</dbReference>
<evidence type="ECO:0000256" key="7">
    <source>
        <dbReference type="ARBA" id="ARBA00022842"/>
    </source>
</evidence>
<keyword evidence="4 11" id="KW-0479">Metal-binding</keyword>
<dbReference type="EMBL" id="LTAZ01000004">
    <property type="protein sequence ID" value="KYH26459.1"/>
    <property type="molecule type" value="Genomic_DNA"/>
</dbReference>
<evidence type="ECO:0000256" key="11">
    <source>
        <dbReference type="HAMAP-Rule" id="MF_01227"/>
    </source>
</evidence>
<feature type="active site" evidence="11">
    <location>
        <position position="518"/>
    </location>
</feature>
<dbReference type="AlphaFoldDB" id="A0A151AFL4"/>
<feature type="binding site" evidence="11">
    <location>
        <position position="84"/>
    </location>
    <ligand>
        <name>ATP</name>
        <dbReference type="ChEBI" id="CHEBI:30616"/>
    </ligand>
</feature>
<reference evidence="14 15" key="1">
    <citation type="submission" date="2016-02" db="EMBL/GenBank/DDBJ databases">
        <title>Genome sequence of Halalkalicoccus paucihalophilus DSM 24557.</title>
        <authorList>
            <person name="Poehlein A."/>
            <person name="Daniel R."/>
        </authorList>
    </citation>
    <scope>NUCLEOTIDE SEQUENCE [LARGE SCALE GENOMIC DNA]</scope>
    <source>
        <strain evidence="14 15">DSM 24557</strain>
    </source>
</reference>
<dbReference type="HAMAP" id="MF_01227">
    <property type="entry name" value="PyrG"/>
    <property type="match status" value="1"/>
</dbReference>
<keyword evidence="3 11" id="KW-0436">Ligase</keyword>
<dbReference type="NCBIfam" id="TIGR00337">
    <property type="entry name" value="PyrG"/>
    <property type="match status" value="1"/>
</dbReference>
<dbReference type="GO" id="GO:0019856">
    <property type="term" value="P:pyrimidine nucleobase biosynthetic process"/>
    <property type="evidence" value="ECO:0007669"/>
    <property type="project" value="TreeGrafter"/>
</dbReference>
<evidence type="ECO:0000313" key="14">
    <source>
        <dbReference type="EMBL" id="KYH26459.1"/>
    </source>
</evidence>
<evidence type="ECO:0000313" key="15">
    <source>
        <dbReference type="Proteomes" id="UP000075321"/>
    </source>
</evidence>
<dbReference type="InterPro" id="IPR017456">
    <property type="entry name" value="CTP_synthase_N"/>
</dbReference>
<dbReference type="UniPathway" id="UPA00159">
    <property type="reaction ID" value="UER00277"/>
</dbReference>
<feature type="binding site" evidence="11">
    <location>
        <position position="26"/>
    </location>
    <ligand>
        <name>UTP</name>
        <dbReference type="ChEBI" id="CHEBI:46398"/>
    </ligand>
</feature>
<comment type="pathway">
    <text evidence="1 11">Pyrimidine metabolism; CTP biosynthesis via de novo pathway; CTP from UDP: step 2/2.</text>
</comment>
<dbReference type="FunFam" id="3.40.50.880:FF:000002">
    <property type="entry name" value="CTP synthase"/>
    <property type="match status" value="1"/>
</dbReference>
<dbReference type="CDD" id="cd01746">
    <property type="entry name" value="GATase1_CTP_Synthase"/>
    <property type="match status" value="1"/>
</dbReference>
<dbReference type="Pfam" id="PF06418">
    <property type="entry name" value="CTP_synth_N"/>
    <property type="match status" value="1"/>
</dbReference>
<comment type="catalytic activity">
    <reaction evidence="10 11">
        <text>UTP + L-glutamine + ATP + H2O = CTP + L-glutamate + ADP + phosphate + 2 H(+)</text>
        <dbReference type="Rhea" id="RHEA:26426"/>
        <dbReference type="ChEBI" id="CHEBI:15377"/>
        <dbReference type="ChEBI" id="CHEBI:15378"/>
        <dbReference type="ChEBI" id="CHEBI:29985"/>
        <dbReference type="ChEBI" id="CHEBI:30616"/>
        <dbReference type="ChEBI" id="CHEBI:37563"/>
        <dbReference type="ChEBI" id="CHEBI:43474"/>
        <dbReference type="ChEBI" id="CHEBI:46398"/>
        <dbReference type="ChEBI" id="CHEBI:58359"/>
        <dbReference type="ChEBI" id="CHEBI:456216"/>
        <dbReference type="EC" id="6.3.4.2"/>
    </reaction>
</comment>
<feature type="binding site" evidence="11">
    <location>
        <begin position="159"/>
        <end position="161"/>
    </location>
    <ligand>
        <name>CTP</name>
        <dbReference type="ChEBI" id="CHEBI:37563"/>
        <note>allosteric inhibitor</note>
    </ligand>
</feature>
<feature type="binding site" evidence="11">
    <location>
        <position position="364"/>
    </location>
    <ligand>
        <name>L-glutamine</name>
        <dbReference type="ChEBI" id="CHEBI:58359"/>
    </ligand>
</feature>
<dbReference type="OrthoDB" id="52769at2157"/>
<dbReference type="Proteomes" id="UP000075321">
    <property type="component" value="Unassembled WGS sequence"/>
</dbReference>
<dbReference type="CDD" id="cd03113">
    <property type="entry name" value="CTPS_N"/>
    <property type="match status" value="1"/>
</dbReference>
<evidence type="ECO:0000256" key="9">
    <source>
        <dbReference type="ARBA" id="ARBA00022975"/>
    </source>
</evidence>
<comment type="subunit">
    <text evidence="11">Homotetramer.</text>
</comment>
<dbReference type="InterPro" id="IPR027417">
    <property type="entry name" value="P-loop_NTPase"/>
</dbReference>
<evidence type="ECO:0000256" key="8">
    <source>
        <dbReference type="ARBA" id="ARBA00022962"/>
    </source>
</evidence>
<feature type="binding site" evidence="11">
    <location>
        <begin position="198"/>
        <end position="203"/>
    </location>
    <ligand>
        <name>UTP</name>
        <dbReference type="ChEBI" id="CHEBI:46398"/>
    </ligand>
</feature>
<feature type="active site" evidence="11">
    <location>
        <position position="516"/>
    </location>
</feature>
<dbReference type="PANTHER" id="PTHR11550">
    <property type="entry name" value="CTP SYNTHASE"/>
    <property type="match status" value="1"/>
</dbReference>
<dbReference type="Gene3D" id="3.40.50.300">
    <property type="entry name" value="P-loop containing nucleotide triphosphate hydrolases"/>
    <property type="match status" value="1"/>
</dbReference>
<feature type="binding site" evidence="11">
    <location>
        <position position="415"/>
    </location>
    <ligand>
        <name>L-glutamine</name>
        <dbReference type="ChEBI" id="CHEBI:58359"/>
    </ligand>
</feature>
<dbReference type="EC" id="6.3.4.2" evidence="11"/>
<comment type="caution">
    <text evidence="11">Lacks conserved residue(s) required for the propagation of feature annotation.</text>
</comment>
<feature type="active site" description="Nucleophile; for glutamine hydrolysis" evidence="11">
    <location>
        <position position="391"/>
    </location>
</feature>
<feature type="binding site" evidence="11">
    <location>
        <position position="152"/>
    </location>
    <ligand>
        <name>Mg(2+)</name>
        <dbReference type="ChEBI" id="CHEBI:18420"/>
    </ligand>
</feature>
<comment type="catalytic activity">
    <reaction evidence="11">
        <text>L-glutamine + H2O = L-glutamate + NH4(+)</text>
        <dbReference type="Rhea" id="RHEA:15889"/>
        <dbReference type="ChEBI" id="CHEBI:15377"/>
        <dbReference type="ChEBI" id="CHEBI:28938"/>
        <dbReference type="ChEBI" id="CHEBI:29985"/>
        <dbReference type="ChEBI" id="CHEBI:58359"/>
    </reaction>
</comment>
<dbReference type="SUPFAM" id="SSF52317">
    <property type="entry name" value="Class I glutamine amidotransferase-like"/>
    <property type="match status" value="1"/>
</dbReference>
<dbReference type="Gene3D" id="3.40.50.880">
    <property type="match status" value="1"/>
</dbReference>
<dbReference type="GO" id="GO:0097268">
    <property type="term" value="C:cytoophidium"/>
    <property type="evidence" value="ECO:0007669"/>
    <property type="project" value="UniProtKB-ARBA"/>
</dbReference>
<comment type="miscellaneous">
    <text evidence="11">CTPSs have evolved a hybrid strategy for distinguishing between UTP and CTP. The overlapping regions of the product feedback inhibitory and substrate sites recognize a common feature in both compounds, the triphosphate moiety. To differentiate isosteric substrate and product pyrimidine rings, an additional pocket far from the expected kinase/ligase catalytic site, specifically recognizes the cytosine and ribose portions of the product inhibitor.</text>
</comment>
<dbReference type="FunFam" id="3.40.50.300:FF:000009">
    <property type="entry name" value="CTP synthase"/>
    <property type="match status" value="1"/>
</dbReference>
<organism evidence="14 15">
    <name type="scientific">Halalkalicoccus paucihalophilus</name>
    <dbReference type="NCBI Taxonomy" id="1008153"/>
    <lineage>
        <taxon>Archaea</taxon>
        <taxon>Methanobacteriati</taxon>
        <taxon>Methanobacteriota</taxon>
        <taxon>Stenosarchaea group</taxon>
        <taxon>Halobacteria</taxon>
        <taxon>Halobacteriales</taxon>
        <taxon>Halococcaceae</taxon>
        <taxon>Halalkalicoccus</taxon>
    </lineage>
</organism>
<evidence type="ECO:0000256" key="5">
    <source>
        <dbReference type="ARBA" id="ARBA00022741"/>
    </source>
</evidence>
<evidence type="ECO:0000256" key="4">
    <source>
        <dbReference type="ARBA" id="ARBA00022723"/>
    </source>
</evidence>
<comment type="function">
    <text evidence="11">Catalyzes the ATP-dependent amination of UTP to CTP with either L-glutamine or ammonia as the source of nitrogen. Regulates intracellular CTP levels through interactions with the four ribonucleotide triphosphates.</text>
</comment>
<comment type="caution">
    <text evidence="14">The sequence shown here is derived from an EMBL/GenBank/DDBJ whole genome shotgun (WGS) entry which is preliminary data.</text>
</comment>
<keyword evidence="8 11" id="KW-0315">Glutamine amidotransferase</keyword>
<dbReference type="PANTHER" id="PTHR11550:SF0">
    <property type="entry name" value="CTP SYNTHASE-RELATED"/>
    <property type="match status" value="1"/>
</dbReference>
<feature type="binding site" evidence="11">
    <location>
        <position position="67"/>
    </location>
    <ligand>
        <name>L-glutamine</name>
        <dbReference type="ChEBI" id="CHEBI:58359"/>
    </ligand>
</feature>
<evidence type="ECO:0000256" key="1">
    <source>
        <dbReference type="ARBA" id="ARBA00005171"/>
    </source>
</evidence>
<comment type="similarity">
    <text evidence="2 11">Belongs to the CTP synthase family.</text>
</comment>
<feature type="binding site" evidence="11">
    <location>
        <position position="84"/>
    </location>
    <ligand>
        <name>Mg(2+)</name>
        <dbReference type="ChEBI" id="CHEBI:18420"/>
    </ligand>
</feature>
<feature type="domain" description="Glutamine amidotransferase" evidence="12">
    <location>
        <begin position="313"/>
        <end position="534"/>
    </location>
</feature>
<evidence type="ECO:0000256" key="3">
    <source>
        <dbReference type="ARBA" id="ARBA00022598"/>
    </source>
</evidence>
<keyword evidence="15" id="KW-1185">Reference proteome</keyword>
<feature type="region of interest" description="Amidoligase domain" evidence="11">
    <location>
        <begin position="1"/>
        <end position="277"/>
    </location>
</feature>